<evidence type="ECO:0000313" key="2">
    <source>
        <dbReference type="Proteomes" id="UP001060330"/>
    </source>
</evidence>
<accession>A0AAQ2NHL5</accession>
<evidence type="ECO:0000313" key="1">
    <source>
        <dbReference type="EMBL" id="UVR56845.1"/>
    </source>
</evidence>
<dbReference type="Proteomes" id="UP001060330">
    <property type="component" value="Chromosome"/>
</dbReference>
<reference evidence="1" key="1">
    <citation type="submission" date="2022-08" db="EMBL/GenBank/DDBJ databases">
        <title>Genome Sequencing of Bacteroides fragilis Group Isolates with Nanopore Technology.</title>
        <authorList>
            <person name="Tisza M.J."/>
            <person name="Smith D."/>
            <person name="Dekker J.P."/>
        </authorList>
    </citation>
    <scope>NUCLEOTIDE SEQUENCE</scope>
    <source>
        <strain evidence="1">BFG-70</strain>
    </source>
</reference>
<protein>
    <submittedName>
        <fullName evidence="1">Uncharacterized protein</fullName>
    </submittedName>
</protein>
<dbReference type="RefSeq" id="WP_196036112.1">
    <property type="nucleotide sequence ID" value="NZ_JADOZX010000029.1"/>
</dbReference>
<gene>
    <name evidence="1" type="ORF">NXX45_01880</name>
</gene>
<proteinExistence type="predicted"/>
<dbReference type="AlphaFoldDB" id="A0AAQ2NHL5"/>
<sequence length="89" mass="10172">MSKKKNDIRVHVNPEYLGNRLYVFTKDSKHCIAVEYNPAYDFGKGSPSGARIDSVEIHTNNGFIFSEKYKEVSLSKVPECILELLSYLK</sequence>
<name>A0AAQ2NHL5_BACFG</name>
<organism evidence="1 2">
    <name type="scientific">Bacteroides fragilis</name>
    <dbReference type="NCBI Taxonomy" id="817"/>
    <lineage>
        <taxon>Bacteria</taxon>
        <taxon>Pseudomonadati</taxon>
        <taxon>Bacteroidota</taxon>
        <taxon>Bacteroidia</taxon>
        <taxon>Bacteroidales</taxon>
        <taxon>Bacteroidaceae</taxon>
        <taxon>Bacteroides</taxon>
    </lineage>
</organism>
<dbReference type="EMBL" id="CP103216">
    <property type="protein sequence ID" value="UVR56845.1"/>
    <property type="molecule type" value="Genomic_DNA"/>
</dbReference>